<dbReference type="PANTHER" id="PTHR30486">
    <property type="entry name" value="TWITCHING MOTILITY PROTEIN PILT"/>
    <property type="match status" value="1"/>
</dbReference>
<dbReference type="NCBIfam" id="TIGR02788">
    <property type="entry name" value="VirB11"/>
    <property type="match status" value="1"/>
</dbReference>
<sequence length="346" mass="38176">MVGEAAQLLNYLMQPLAPWLDDPATEEICINRPGELFVRQRGQFRAEAVPFDYADLEDIATLAGALRKQDVGPRSPLCATELPGGERLQICMPPAVPRGSLSITIRKPGVSVAPLDSLVSRYRVTGWNLWAGREQAAQHDYAALLALYDEGDIQKFLERAVRARLTILLCGATGSGKTTMSKTLISAIPAHERLITIEDTLELVIPQPNHVRLLYGKDNIGSARVTPEMLLQASLRMKPDRILLQELRDDSAWTYINEIVSGHPGSITTIHGRNPEQAFRRLFALVKGSPQGGRWDDRTLMEFLSAAVDLIIPFHNEGAVYQIGEVWFAADAARRGETAAHLLRAA</sequence>
<dbReference type="SUPFAM" id="SSF52540">
    <property type="entry name" value="P-loop containing nucleoside triphosphate hydrolases"/>
    <property type="match status" value="1"/>
</dbReference>
<comment type="similarity">
    <text evidence="1 2">Belongs to the GSP E family.</text>
</comment>
<dbReference type="OrthoDB" id="9810761at2"/>
<evidence type="ECO:0000256" key="2">
    <source>
        <dbReference type="RuleBase" id="RU366071"/>
    </source>
</evidence>
<dbReference type="InterPro" id="IPR050921">
    <property type="entry name" value="T4SS_GSP_E_ATPase"/>
</dbReference>
<evidence type="ECO:0000313" key="5">
    <source>
        <dbReference type="Proteomes" id="UP000032668"/>
    </source>
</evidence>
<dbReference type="STRING" id="1120923.SAMN02746095_02521"/>
<dbReference type="AlphaFoldDB" id="A0A0D6PGT9"/>
<reference evidence="4 5" key="1">
    <citation type="submission" date="2012-11" db="EMBL/GenBank/DDBJ databases">
        <title>Whole genome sequence of Acidocella aminolytica 101 = DSM 11237.</title>
        <authorList>
            <person name="Azuma Y."/>
            <person name="Higashiura N."/>
            <person name="Hirakawa H."/>
            <person name="Matsushita K."/>
        </authorList>
    </citation>
    <scope>NUCLEOTIDE SEQUENCE [LARGE SCALE GENOMIC DNA]</scope>
    <source>
        <strain evidence="5">101 / DSM 11237</strain>
    </source>
</reference>
<dbReference type="GO" id="GO:0005524">
    <property type="term" value="F:ATP binding"/>
    <property type="evidence" value="ECO:0007669"/>
    <property type="project" value="UniProtKB-UniRule"/>
</dbReference>
<keyword evidence="5" id="KW-1185">Reference proteome</keyword>
<dbReference type="RefSeq" id="WP_048879002.1">
    <property type="nucleotide sequence ID" value="NZ_BANC01000053.1"/>
</dbReference>
<evidence type="ECO:0000313" key="4">
    <source>
        <dbReference type="EMBL" id="GAN80596.1"/>
    </source>
</evidence>
<dbReference type="Gene3D" id="3.40.50.300">
    <property type="entry name" value="P-loop containing nucleotide triphosphate hydrolases"/>
    <property type="match status" value="1"/>
</dbReference>
<dbReference type="NCBIfam" id="NF010425">
    <property type="entry name" value="PRK13851.1"/>
    <property type="match status" value="1"/>
</dbReference>
<accession>A0A0D6PGT9</accession>
<dbReference type="InterPro" id="IPR014155">
    <property type="entry name" value="VirB11"/>
</dbReference>
<dbReference type="PANTHER" id="PTHR30486:SF6">
    <property type="entry name" value="TYPE IV PILUS RETRACTATION ATPASE PILT"/>
    <property type="match status" value="1"/>
</dbReference>
<organism evidence="4 5">
    <name type="scientific">Acidocella aminolytica 101 = DSM 11237</name>
    <dbReference type="NCBI Taxonomy" id="1120923"/>
    <lineage>
        <taxon>Bacteria</taxon>
        <taxon>Pseudomonadati</taxon>
        <taxon>Pseudomonadota</taxon>
        <taxon>Alphaproteobacteria</taxon>
        <taxon>Acetobacterales</taxon>
        <taxon>Acidocellaceae</taxon>
        <taxon>Acidocella</taxon>
    </lineage>
</organism>
<dbReference type="Proteomes" id="UP000032668">
    <property type="component" value="Unassembled WGS sequence"/>
</dbReference>
<comment type="subcellular location">
    <subcellularLocation>
        <location evidence="2">Cytoplasm</location>
    </subcellularLocation>
</comment>
<dbReference type="InterPro" id="IPR001482">
    <property type="entry name" value="T2SS/T4SS_dom"/>
</dbReference>
<name>A0A0D6PGT9_9PROT</name>
<dbReference type="Gene3D" id="3.30.450.90">
    <property type="match status" value="1"/>
</dbReference>
<evidence type="ECO:0000259" key="3">
    <source>
        <dbReference type="Pfam" id="PF00437"/>
    </source>
</evidence>
<dbReference type="GO" id="GO:0005737">
    <property type="term" value="C:cytoplasm"/>
    <property type="evidence" value="ECO:0007669"/>
    <property type="project" value="UniProtKB-SubCell"/>
</dbReference>
<dbReference type="EMBL" id="BANC01000053">
    <property type="protein sequence ID" value="GAN80596.1"/>
    <property type="molecule type" value="Genomic_DNA"/>
</dbReference>
<feature type="domain" description="Bacterial type II secretion system protein E" evidence="3">
    <location>
        <begin position="148"/>
        <end position="287"/>
    </location>
</feature>
<dbReference type="GO" id="GO:0044097">
    <property type="term" value="P:secretion by the type IV secretion system"/>
    <property type="evidence" value="ECO:0007669"/>
    <property type="project" value="InterPro"/>
</dbReference>
<comment type="caution">
    <text evidence="4">The sequence shown here is derived from an EMBL/GenBank/DDBJ whole genome shotgun (WGS) entry which is preliminary data.</text>
</comment>
<dbReference type="GO" id="GO:0043684">
    <property type="term" value="C:type IV secretion system complex"/>
    <property type="evidence" value="ECO:0007669"/>
    <property type="project" value="UniProtKB-UniRule"/>
</dbReference>
<dbReference type="InterPro" id="IPR027417">
    <property type="entry name" value="P-loop_NTPase"/>
</dbReference>
<protein>
    <recommendedName>
        <fullName evidence="2">Type IV secretion system protein</fullName>
    </recommendedName>
</protein>
<gene>
    <name evidence="4" type="ORF">Aam_054_017</name>
</gene>
<keyword evidence="2" id="KW-0067">ATP-binding</keyword>
<dbReference type="GO" id="GO:0016887">
    <property type="term" value="F:ATP hydrolysis activity"/>
    <property type="evidence" value="ECO:0007669"/>
    <property type="project" value="InterPro"/>
</dbReference>
<proteinExistence type="inferred from homology"/>
<dbReference type="Pfam" id="PF00437">
    <property type="entry name" value="T2SSE"/>
    <property type="match status" value="1"/>
</dbReference>
<comment type="function">
    <text evidence="2">Part of the Type IV secretion system.</text>
</comment>
<dbReference type="CDD" id="cd01130">
    <property type="entry name" value="VirB11-like_ATPase"/>
    <property type="match status" value="1"/>
</dbReference>
<evidence type="ECO:0000256" key="1">
    <source>
        <dbReference type="ARBA" id="ARBA00006611"/>
    </source>
</evidence>
<keyword evidence="2" id="KW-0963">Cytoplasm</keyword>
<keyword evidence="2" id="KW-0547">Nucleotide-binding</keyword>